<keyword evidence="3" id="KW-1185">Reference proteome</keyword>
<dbReference type="Proteomes" id="UP000181897">
    <property type="component" value="Plasmid unnamed5"/>
</dbReference>
<evidence type="ECO:0000313" key="3">
    <source>
        <dbReference type="Proteomes" id="UP000181897"/>
    </source>
</evidence>
<accession>A0A1J0WPC7</accession>
<dbReference type="PANTHER" id="PTHR42879:SF6">
    <property type="entry name" value="NADPH-DEPENDENT REDUCTASE BACG"/>
    <property type="match status" value="1"/>
</dbReference>
<dbReference type="KEGG" id="suam:BOO69_22130"/>
<proteinExistence type="inferred from homology"/>
<dbReference type="SUPFAM" id="SSF51735">
    <property type="entry name" value="NAD(P)-binding Rossmann-fold domains"/>
    <property type="match status" value="1"/>
</dbReference>
<sequence>MSRNQVCVVVGARSGLGFAVAEEMAKRGYDLVLSSRNPKEAADTLRARHDVRIEIVPGSVAEPAVAAALAETASGLGGASALLLNHGGPPVKPLMAITDEDWSQSVEIMVNGPLRVLRALVPQMQEAESGRVVAVSSFTVKSPYAGIGLSNSLRAALVNALKTAALELGPEGIMLNALAPGYVETGRIREWNDSYAKQRNIGVDDVRAQTLATVPLRRYGTPEGYARMAAFLLSDDNDYISGQQILYDGALVTAN</sequence>
<dbReference type="InterPro" id="IPR050259">
    <property type="entry name" value="SDR"/>
</dbReference>
<dbReference type="PANTHER" id="PTHR42879">
    <property type="entry name" value="3-OXOACYL-(ACYL-CARRIER-PROTEIN) REDUCTASE"/>
    <property type="match status" value="1"/>
</dbReference>
<reference evidence="2 3" key="1">
    <citation type="submission" date="2016-11" db="EMBL/GenBank/DDBJ databases">
        <title>Complete genome sequence of Sulfitobacter sp. AM1-D1, a toxic bacteria associated with marine dinoflagellate Alexandrium minutum in East China Sea.</title>
        <authorList>
            <person name="Yang Q."/>
            <person name="Zhang X."/>
            <person name="Tian X."/>
        </authorList>
    </citation>
    <scope>NUCLEOTIDE SEQUENCE [LARGE SCALE GENOMIC DNA]</scope>
    <source>
        <strain evidence="2 3">AM1-D1</strain>
        <plasmid evidence="2 3">unnamed5</plasmid>
    </source>
</reference>
<protein>
    <submittedName>
        <fullName evidence="2">Short-chain dehydrogenase</fullName>
    </submittedName>
</protein>
<name>A0A1J0WPC7_9RHOB</name>
<dbReference type="InterPro" id="IPR036291">
    <property type="entry name" value="NAD(P)-bd_dom_sf"/>
</dbReference>
<dbReference type="AlphaFoldDB" id="A0A1J0WPC7"/>
<dbReference type="OrthoDB" id="9793325at2"/>
<keyword evidence="2" id="KW-0614">Plasmid</keyword>
<gene>
    <name evidence="2" type="ORF">BOO69_22130</name>
</gene>
<evidence type="ECO:0000256" key="1">
    <source>
        <dbReference type="ARBA" id="ARBA00006484"/>
    </source>
</evidence>
<organism evidence="2 3">
    <name type="scientific">Sulfitobacter alexandrii</name>
    <dbReference type="NCBI Taxonomy" id="1917485"/>
    <lineage>
        <taxon>Bacteria</taxon>
        <taxon>Pseudomonadati</taxon>
        <taxon>Pseudomonadota</taxon>
        <taxon>Alphaproteobacteria</taxon>
        <taxon>Rhodobacterales</taxon>
        <taxon>Roseobacteraceae</taxon>
        <taxon>Sulfitobacter</taxon>
    </lineage>
</organism>
<dbReference type="EMBL" id="CP018081">
    <property type="protein sequence ID" value="APE46241.1"/>
    <property type="molecule type" value="Genomic_DNA"/>
</dbReference>
<dbReference type="Pfam" id="PF13561">
    <property type="entry name" value="adh_short_C2"/>
    <property type="match status" value="1"/>
</dbReference>
<dbReference type="PRINTS" id="PR00081">
    <property type="entry name" value="GDHRDH"/>
</dbReference>
<dbReference type="RefSeq" id="WP_071974383.1">
    <property type="nucleotide sequence ID" value="NZ_CP018081.1"/>
</dbReference>
<comment type="similarity">
    <text evidence="1">Belongs to the short-chain dehydrogenases/reductases (SDR) family.</text>
</comment>
<geneLocation type="plasmid" evidence="2 3">
    <name>unnamed5</name>
</geneLocation>
<dbReference type="InterPro" id="IPR002347">
    <property type="entry name" value="SDR_fam"/>
</dbReference>
<dbReference type="Gene3D" id="3.40.50.720">
    <property type="entry name" value="NAD(P)-binding Rossmann-like Domain"/>
    <property type="match status" value="1"/>
</dbReference>
<evidence type="ECO:0000313" key="2">
    <source>
        <dbReference type="EMBL" id="APE46241.1"/>
    </source>
</evidence>